<dbReference type="Pfam" id="PF00759">
    <property type="entry name" value="Glyco_hydro_9"/>
    <property type="match status" value="1"/>
</dbReference>
<feature type="domain" description="Glycoside hydrolase family 9" evidence="10">
    <location>
        <begin position="4"/>
        <end position="430"/>
    </location>
</feature>
<organism evidence="11 12">
    <name type="scientific">Prototheca wickerhamii</name>
    <dbReference type="NCBI Taxonomy" id="3111"/>
    <lineage>
        <taxon>Eukaryota</taxon>
        <taxon>Viridiplantae</taxon>
        <taxon>Chlorophyta</taxon>
        <taxon>core chlorophytes</taxon>
        <taxon>Trebouxiophyceae</taxon>
        <taxon>Chlorellales</taxon>
        <taxon>Chlorellaceae</taxon>
        <taxon>Prototheca</taxon>
    </lineage>
</organism>
<proteinExistence type="inferred from homology"/>
<dbReference type="SUPFAM" id="SSF48208">
    <property type="entry name" value="Six-hairpin glycosidases"/>
    <property type="match status" value="1"/>
</dbReference>
<dbReference type="GO" id="GO:0030245">
    <property type="term" value="P:cellulose catabolic process"/>
    <property type="evidence" value="ECO:0007669"/>
    <property type="project" value="UniProtKB-KW"/>
</dbReference>
<dbReference type="GO" id="GO:0008810">
    <property type="term" value="F:cellulase activity"/>
    <property type="evidence" value="ECO:0007669"/>
    <property type="project" value="UniProtKB-EC"/>
</dbReference>
<sequence length="437" mass="48115">MRWALSQSFLFYEAQVSGTKPSWNRIPYRGNSHTTDIVPGGWYDAGDFLKVNFPLAHTVSYLAWSVLDFGDAYSAIGAKKAAMNNVRWAAQYLMDCHTDDYEYVGQIGNPGVDHSYWGRAEQQTGARPSFVWDTTTPASDLLGAVSAALTSTSLLFEGSDAAFSDELLEHAIQLYEWGKAYPGRYSSSYPSVTYVYTSSRYLDKLMHAAAWLFRATGQAKYANDAYSFWQGAGSGDIYAGWDSAYAPAINLLLMLKSQGKTVPGAASYEAWWKGSYQQSWRNANGDWSIVRTPKGLVYPKWSQWGNLRYSNNAAFMMLLRASYSDADRATNVAWAKGQLDYALKSTGRSFVVGVGTNSPKQPHHRSASCPDMPATCNWDQYYSSAANPQTLYGALVGGPPNGDGTYVDLRSDYTCSEVALDYNAGFTGALAVYLTLA</sequence>
<keyword evidence="4 9" id="KW-0136">Cellulose degradation</keyword>
<dbReference type="Gene3D" id="1.50.10.10">
    <property type="match status" value="1"/>
</dbReference>
<evidence type="ECO:0000256" key="2">
    <source>
        <dbReference type="ARBA" id="ARBA00007072"/>
    </source>
</evidence>
<comment type="caution">
    <text evidence="11">The sequence shown here is derived from an EMBL/GenBank/DDBJ whole genome shotgun (WGS) entry which is preliminary data.</text>
</comment>
<dbReference type="PANTHER" id="PTHR22298">
    <property type="entry name" value="ENDO-1,4-BETA-GLUCANASE"/>
    <property type="match status" value="1"/>
</dbReference>
<evidence type="ECO:0000256" key="6">
    <source>
        <dbReference type="ARBA" id="ARBA00023295"/>
    </source>
</evidence>
<evidence type="ECO:0000259" key="10">
    <source>
        <dbReference type="Pfam" id="PF00759"/>
    </source>
</evidence>
<evidence type="ECO:0000256" key="1">
    <source>
        <dbReference type="ARBA" id="ARBA00000966"/>
    </source>
</evidence>
<dbReference type="Proteomes" id="UP001255856">
    <property type="component" value="Unassembled WGS sequence"/>
</dbReference>
<comment type="similarity">
    <text evidence="2 8 9">Belongs to the glycosyl hydrolase 9 (cellulase E) family.</text>
</comment>
<evidence type="ECO:0000256" key="7">
    <source>
        <dbReference type="ARBA" id="ARBA00023326"/>
    </source>
</evidence>
<keyword evidence="12" id="KW-1185">Reference proteome</keyword>
<gene>
    <name evidence="11" type="ORF">QBZ16_000092</name>
</gene>
<dbReference type="EC" id="3.2.1.4" evidence="9"/>
<keyword evidence="7 8" id="KW-0624">Polysaccharide degradation</keyword>
<dbReference type="InterPro" id="IPR008928">
    <property type="entry name" value="6-hairpin_glycosidase_sf"/>
</dbReference>
<evidence type="ECO:0000313" key="12">
    <source>
        <dbReference type="Proteomes" id="UP001255856"/>
    </source>
</evidence>
<evidence type="ECO:0000313" key="11">
    <source>
        <dbReference type="EMBL" id="KAK2080239.1"/>
    </source>
</evidence>
<dbReference type="PROSITE" id="PS00698">
    <property type="entry name" value="GH9_3"/>
    <property type="match status" value="1"/>
</dbReference>
<dbReference type="InterPro" id="IPR033126">
    <property type="entry name" value="Glyco_hydro_9_Asp/Glu_AS"/>
</dbReference>
<keyword evidence="3 8" id="KW-0378">Hydrolase</keyword>
<evidence type="ECO:0000256" key="4">
    <source>
        <dbReference type="ARBA" id="ARBA00023001"/>
    </source>
</evidence>
<evidence type="ECO:0000256" key="9">
    <source>
        <dbReference type="RuleBase" id="RU361166"/>
    </source>
</evidence>
<comment type="catalytic activity">
    <reaction evidence="1 9">
        <text>Endohydrolysis of (1-&gt;4)-beta-D-glucosidic linkages in cellulose, lichenin and cereal beta-D-glucans.</text>
        <dbReference type="EC" id="3.2.1.4"/>
    </reaction>
</comment>
<name>A0AAD9IKI4_PROWI</name>
<dbReference type="AlphaFoldDB" id="A0AAD9IKI4"/>
<keyword evidence="5 8" id="KW-0119">Carbohydrate metabolism</keyword>
<keyword evidence="6 8" id="KW-0326">Glycosidase</keyword>
<protein>
    <recommendedName>
        <fullName evidence="9">Endoglucanase</fullName>
        <ecNumber evidence="9">3.2.1.4</ecNumber>
    </recommendedName>
</protein>
<dbReference type="InterPro" id="IPR012341">
    <property type="entry name" value="6hp_glycosidase-like_sf"/>
</dbReference>
<evidence type="ECO:0000256" key="8">
    <source>
        <dbReference type="PROSITE-ProRule" id="PRU10060"/>
    </source>
</evidence>
<evidence type="ECO:0000256" key="5">
    <source>
        <dbReference type="ARBA" id="ARBA00023277"/>
    </source>
</evidence>
<accession>A0AAD9IKI4</accession>
<dbReference type="InterPro" id="IPR001701">
    <property type="entry name" value="Glyco_hydro_9"/>
</dbReference>
<dbReference type="EMBL" id="JASFZW010000001">
    <property type="protein sequence ID" value="KAK2080239.1"/>
    <property type="molecule type" value="Genomic_DNA"/>
</dbReference>
<reference evidence="11" key="1">
    <citation type="submission" date="2021-01" db="EMBL/GenBank/DDBJ databases">
        <authorList>
            <person name="Eckstrom K.M.E."/>
        </authorList>
    </citation>
    <scope>NUCLEOTIDE SEQUENCE</scope>
    <source>
        <strain evidence="11">UVCC 0001</strain>
    </source>
</reference>
<feature type="active site" evidence="8">
    <location>
        <position position="408"/>
    </location>
</feature>
<feature type="active site" evidence="8">
    <location>
        <position position="417"/>
    </location>
</feature>
<evidence type="ECO:0000256" key="3">
    <source>
        <dbReference type="ARBA" id="ARBA00022801"/>
    </source>
</evidence>